<feature type="domain" description="AntA/AntB antirepressor" evidence="2">
    <location>
        <begin position="1"/>
        <end position="46"/>
    </location>
</feature>
<dbReference type="InterPro" id="IPR013557">
    <property type="entry name" value="AntA/B_antirep"/>
</dbReference>
<reference evidence="3 6" key="1">
    <citation type="submission" date="2017-11" db="EMBL/GenBank/DDBJ databases">
        <title>Draft Genome Sequence of Methylobacter psychrotolerans Sph1T, an Obligate Methanotroph from Low-Temperature Environments.</title>
        <authorList>
            <person name="Oshkin I.Y."/>
            <person name="Miroshnikov K."/>
            <person name="Belova S.E."/>
            <person name="Korzhenkov A."/>
            <person name="Toshchakov S.V."/>
            <person name="Dedysh S.N."/>
        </authorList>
    </citation>
    <scope>NUCLEOTIDE SEQUENCE [LARGE SCALE GENOMIC DNA]</scope>
    <source>
        <strain evidence="3 6">Sph1</strain>
    </source>
</reference>
<evidence type="ECO:0000259" key="2">
    <source>
        <dbReference type="Pfam" id="PF08346"/>
    </source>
</evidence>
<keyword evidence="1" id="KW-0472">Membrane</keyword>
<evidence type="ECO:0000313" key="4">
    <source>
        <dbReference type="EMBL" id="POZ52284.1"/>
    </source>
</evidence>
<protein>
    <recommendedName>
        <fullName evidence="2">AntA/AntB antirepressor domain-containing protein</fullName>
    </recommendedName>
</protein>
<comment type="caution">
    <text evidence="3">The sequence shown here is derived from an EMBL/GenBank/DDBJ whole genome shotgun (WGS) entry which is preliminary data.</text>
</comment>
<proteinExistence type="predicted"/>
<dbReference type="EMBL" id="PGFZ01000001">
    <property type="protein sequence ID" value="POZ53033.1"/>
    <property type="molecule type" value="Genomic_DNA"/>
</dbReference>
<dbReference type="EMBL" id="PGFZ01000005">
    <property type="protein sequence ID" value="POZ51796.1"/>
    <property type="molecule type" value="Genomic_DNA"/>
</dbReference>
<dbReference type="Pfam" id="PF08346">
    <property type="entry name" value="AntA"/>
    <property type="match status" value="1"/>
</dbReference>
<dbReference type="EMBL" id="PGFZ01000003">
    <property type="protein sequence ID" value="POZ52284.1"/>
    <property type="molecule type" value="Genomic_DNA"/>
</dbReference>
<keyword evidence="1" id="KW-1133">Transmembrane helix</keyword>
<dbReference type="RefSeq" id="WP_170064989.1">
    <property type="nucleotide sequence ID" value="NZ_PGFZ01000001.1"/>
</dbReference>
<feature type="transmembrane region" description="Helical" evidence="1">
    <location>
        <begin position="81"/>
        <end position="101"/>
    </location>
</feature>
<accession>A0A2S5CLY8</accession>
<sequence>MVEYGFVEGLDFKLPQMGELENAGLQTKIDYSLSLDIANVLAMVEKSDQGRAALLARTDQTRPEVPPPDAGTALPLPADRVPVLLAVLVALGFFGGLCFSCHGP</sequence>
<organism evidence="3 6">
    <name type="scientific">Methylovulum psychrotolerans</name>
    <dbReference type="NCBI Taxonomy" id="1704499"/>
    <lineage>
        <taxon>Bacteria</taxon>
        <taxon>Pseudomonadati</taxon>
        <taxon>Pseudomonadota</taxon>
        <taxon>Gammaproteobacteria</taxon>
        <taxon>Methylococcales</taxon>
        <taxon>Methylococcaceae</taxon>
        <taxon>Methylovulum</taxon>
    </lineage>
</organism>
<dbReference type="Proteomes" id="UP000237423">
    <property type="component" value="Unassembled WGS sequence"/>
</dbReference>
<evidence type="ECO:0000256" key="1">
    <source>
        <dbReference type="SAM" id="Phobius"/>
    </source>
</evidence>
<evidence type="ECO:0000313" key="5">
    <source>
        <dbReference type="EMBL" id="POZ53033.1"/>
    </source>
</evidence>
<evidence type="ECO:0000313" key="3">
    <source>
        <dbReference type="EMBL" id="POZ51796.1"/>
    </source>
</evidence>
<gene>
    <name evidence="5" type="ORF">AADEFJLK_00042</name>
    <name evidence="4" type="ORF">AADEFJLK_01759</name>
    <name evidence="3" type="ORF">AADEFJLK_02670</name>
</gene>
<evidence type="ECO:0000313" key="6">
    <source>
        <dbReference type="Proteomes" id="UP000237423"/>
    </source>
</evidence>
<dbReference type="AlphaFoldDB" id="A0A2S5CLY8"/>
<name>A0A2S5CLY8_9GAMM</name>
<keyword evidence="1" id="KW-0812">Transmembrane</keyword>